<evidence type="ECO:0000313" key="2">
    <source>
        <dbReference type="EMBL" id="GFD51522.1"/>
    </source>
</evidence>
<evidence type="ECO:0000256" key="1">
    <source>
        <dbReference type="SAM" id="MobiDB-lite"/>
    </source>
</evidence>
<feature type="compositionally biased region" description="Gly residues" evidence="1">
    <location>
        <begin position="42"/>
        <end position="53"/>
    </location>
</feature>
<dbReference type="AlphaFoldDB" id="A0A699WUR6"/>
<organism evidence="2">
    <name type="scientific">Tanacetum cinerariifolium</name>
    <name type="common">Dalmatian daisy</name>
    <name type="synonym">Chrysanthemum cinerariifolium</name>
    <dbReference type="NCBI Taxonomy" id="118510"/>
    <lineage>
        <taxon>Eukaryota</taxon>
        <taxon>Viridiplantae</taxon>
        <taxon>Streptophyta</taxon>
        <taxon>Embryophyta</taxon>
        <taxon>Tracheophyta</taxon>
        <taxon>Spermatophyta</taxon>
        <taxon>Magnoliopsida</taxon>
        <taxon>eudicotyledons</taxon>
        <taxon>Gunneridae</taxon>
        <taxon>Pentapetalae</taxon>
        <taxon>asterids</taxon>
        <taxon>campanulids</taxon>
        <taxon>Asterales</taxon>
        <taxon>Asteraceae</taxon>
        <taxon>Asteroideae</taxon>
        <taxon>Anthemideae</taxon>
        <taxon>Anthemidinae</taxon>
        <taxon>Tanacetum</taxon>
    </lineage>
</organism>
<comment type="caution">
    <text evidence="2">The sequence shown here is derived from an EMBL/GenBank/DDBJ whole genome shotgun (WGS) entry which is preliminary data.</text>
</comment>
<sequence length="53" mass="5631">LRQAAAGYQLPAQSWPALLVRRCAARHRLRTRWQDEPQPLPGAGGAPAGASGV</sequence>
<protein>
    <submittedName>
        <fullName evidence="2">Uncharacterized protein</fullName>
    </submittedName>
</protein>
<feature type="non-terminal residue" evidence="2">
    <location>
        <position position="1"/>
    </location>
</feature>
<feature type="region of interest" description="Disordered" evidence="1">
    <location>
        <begin position="30"/>
        <end position="53"/>
    </location>
</feature>
<gene>
    <name evidence="2" type="ORF">Tci_923491</name>
</gene>
<proteinExistence type="predicted"/>
<reference evidence="2" key="1">
    <citation type="journal article" date="2019" name="Sci. Rep.">
        <title>Draft genome of Tanacetum cinerariifolium, the natural source of mosquito coil.</title>
        <authorList>
            <person name="Yamashiro T."/>
            <person name="Shiraishi A."/>
            <person name="Satake H."/>
            <person name="Nakayama K."/>
        </authorList>
    </citation>
    <scope>NUCLEOTIDE SEQUENCE</scope>
</reference>
<dbReference type="EMBL" id="BKCJ011771389">
    <property type="protein sequence ID" value="GFD51522.1"/>
    <property type="molecule type" value="Genomic_DNA"/>
</dbReference>
<accession>A0A699WUR6</accession>
<name>A0A699WUR6_TANCI</name>